<keyword evidence="1" id="KW-1133">Transmembrane helix</keyword>
<dbReference type="Proteomes" id="UP000522688">
    <property type="component" value="Unassembled WGS sequence"/>
</dbReference>
<name>A0A7W3PJK8_9MICO</name>
<keyword evidence="1" id="KW-0472">Membrane</keyword>
<proteinExistence type="predicted"/>
<feature type="transmembrane region" description="Helical" evidence="1">
    <location>
        <begin position="70"/>
        <end position="91"/>
    </location>
</feature>
<gene>
    <name evidence="3" type="ORF">FB463_002833</name>
    <name evidence="2" type="ORF">FFA01_28600</name>
</gene>
<keyword evidence="4" id="KW-1185">Reference proteome</keyword>
<dbReference type="AlphaFoldDB" id="A0A7W3PJK8"/>
<dbReference type="OrthoDB" id="5123397at2"/>
<evidence type="ECO:0000313" key="2">
    <source>
        <dbReference type="EMBL" id="GEK84551.1"/>
    </source>
</evidence>
<evidence type="ECO:0000313" key="4">
    <source>
        <dbReference type="Proteomes" id="UP000321154"/>
    </source>
</evidence>
<organism evidence="3 5">
    <name type="scientific">Frigoribacterium faeni</name>
    <dbReference type="NCBI Taxonomy" id="145483"/>
    <lineage>
        <taxon>Bacteria</taxon>
        <taxon>Bacillati</taxon>
        <taxon>Actinomycetota</taxon>
        <taxon>Actinomycetes</taxon>
        <taxon>Micrococcales</taxon>
        <taxon>Microbacteriaceae</taxon>
        <taxon>Frigoribacterium</taxon>
    </lineage>
</organism>
<dbReference type="RefSeq" id="WP_146856872.1">
    <property type="nucleotide sequence ID" value="NZ_BAAAHR010000004.1"/>
</dbReference>
<reference evidence="3 5" key="2">
    <citation type="submission" date="2020-07" db="EMBL/GenBank/DDBJ databases">
        <title>Sequencing the genomes of 1000 actinobacteria strains.</title>
        <authorList>
            <person name="Klenk H.-P."/>
        </authorList>
    </citation>
    <scope>NUCLEOTIDE SEQUENCE [LARGE SCALE GENOMIC DNA]</scope>
    <source>
        <strain evidence="3 5">DSM 10309</strain>
    </source>
</reference>
<protein>
    <submittedName>
        <fullName evidence="3">Uncharacterized protein</fullName>
    </submittedName>
</protein>
<dbReference type="EMBL" id="JACGWW010000005">
    <property type="protein sequence ID" value="MBA8814560.1"/>
    <property type="molecule type" value="Genomic_DNA"/>
</dbReference>
<comment type="caution">
    <text evidence="3">The sequence shown here is derived from an EMBL/GenBank/DDBJ whole genome shotgun (WGS) entry which is preliminary data.</text>
</comment>
<reference evidence="2 4" key="1">
    <citation type="submission" date="2019-07" db="EMBL/GenBank/DDBJ databases">
        <title>Whole genome shotgun sequence of Frigoribacterium faeni NBRC 103066.</title>
        <authorList>
            <person name="Hosoyama A."/>
            <person name="Uohara A."/>
            <person name="Ohji S."/>
            <person name="Ichikawa N."/>
        </authorList>
    </citation>
    <scope>NUCLEOTIDE SEQUENCE [LARGE SCALE GENOMIC DNA]</scope>
    <source>
        <strain evidence="2 4">NBRC 103066</strain>
    </source>
</reference>
<dbReference type="EMBL" id="BJUV01000043">
    <property type="protein sequence ID" value="GEK84551.1"/>
    <property type="molecule type" value="Genomic_DNA"/>
</dbReference>
<feature type="transmembrane region" description="Helical" evidence="1">
    <location>
        <begin position="12"/>
        <end position="33"/>
    </location>
</feature>
<accession>A0A7W3PJK8</accession>
<dbReference type="Proteomes" id="UP000321154">
    <property type="component" value="Unassembled WGS sequence"/>
</dbReference>
<keyword evidence="1" id="KW-0812">Transmembrane</keyword>
<evidence type="ECO:0000313" key="5">
    <source>
        <dbReference type="Proteomes" id="UP000522688"/>
    </source>
</evidence>
<evidence type="ECO:0000256" key="1">
    <source>
        <dbReference type="SAM" id="Phobius"/>
    </source>
</evidence>
<evidence type="ECO:0000313" key="3">
    <source>
        <dbReference type="EMBL" id="MBA8814560.1"/>
    </source>
</evidence>
<sequence>MTASNRFLNRLLLIVTGLIAIAVGAFVGVSALAGDAGARLRDLVDPAASAVADAVDRTPLDPNGGTGGSWLPAALAALCLVLLIVFLVAVFRHGGGRTNRVVVSDDEAGSIAVSTSFADTAITDALERRRDIADVGVSAWTVNGRPALKVRVRVTAGSSPAPVVAAASDVVRGLDRVLGESVPVLVEVVGASVVKKGADSRVA</sequence>